<comment type="subcellular location">
    <subcellularLocation>
        <location evidence="2">Cell outer membrane</location>
        <topology evidence="2">Lipid-anchor</topology>
    </subcellularLocation>
</comment>
<dbReference type="GO" id="GO:0009279">
    <property type="term" value="C:cell outer membrane"/>
    <property type="evidence" value="ECO:0007669"/>
    <property type="project" value="UniProtKB-SubCell"/>
</dbReference>
<gene>
    <name evidence="3" type="ORF">HER31_05795</name>
</gene>
<dbReference type="SUPFAM" id="SSF56954">
    <property type="entry name" value="Outer membrane efflux proteins (OEP)"/>
    <property type="match status" value="1"/>
</dbReference>
<dbReference type="PROSITE" id="PS51257">
    <property type="entry name" value="PROKAR_LIPOPROTEIN"/>
    <property type="match status" value="1"/>
</dbReference>
<dbReference type="InterPro" id="IPR010131">
    <property type="entry name" value="MdtP/NodT-like"/>
</dbReference>
<name>A0A6H1UBH9_9GAMM</name>
<keyword evidence="2" id="KW-0812">Transmembrane</keyword>
<comment type="similarity">
    <text evidence="1 2">Belongs to the outer membrane factor (OMF) (TC 1.B.17) family.</text>
</comment>
<keyword evidence="2" id="KW-0449">Lipoprotein</keyword>
<dbReference type="EMBL" id="CP051180">
    <property type="protein sequence ID" value="QIZ76415.1"/>
    <property type="molecule type" value="Genomic_DNA"/>
</dbReference>
<organism evidence="3 4">
    <name type="scientific">Ferrimonas lipolytica</name>
    <dbReference type="NCBI Taxonomy" id="2724191"/>
    <lineage>
        <taxon>Bacteria</taxon>
        <taxon>Pseudomonadati</taxon>
        <taxon>Pseudomonadota</taxon>
        <taxon>Gammaproteobacteria</taxon>
        <taxon>Alteromonadales</taxon>
        <taxon>Ferrimonadaceae</taxon>
        <taxon>Ferrimonas</taxon>
    </lineage>
</organism>
<dbReference type="Proteomes" id="UP000501602">
    <property type="component" value="Chromosome"/>
</dbReference>
<keyword evidence="2" id="KW-1134">Transmembrane beta strand</keyword>
<keyword evidence="2" id="KW-0564">Palmitate</keyword>
<dbReference type="GO" id="GO:0015562">
    <property type="term" value="F:efflux transmembrane transporter activity"/>
    <property type="evidence" value="ECO:0007669"/>
    <property type="project" value="InterPro"/>
</dbReference>
<dbReference type="RefSeq" id="WP_168659677.1">
    <property type="nucleotide sequence ID" value="NZ_CP051180.1"/>
</dbReference>
<proteinExistence type="inferred from homology"/>
<dbReference type="PANTHER" id="PTHR30203:SF32">
    <property type="entry name" value="CATION EFFLUX SYSTEM PROTEIN CUSC"/>
    <property type="match status" value="1"/>
</dbReference>
<dbReference type="Pfam" id="PF02321">
    <property type="entry name" value="OEP"/>
    <property type="match status" value="2"/>
</dbReference>
<evidence type="ECO:0000313" key="3">
    <source>
        <dbReference type="EMBL" id="QIZ76415.1"/>
    </source>
</evidence>
<dbReference type="Gene3D" id="1.20.1600.10">
    <property type="entry name" value="Outer membrane efflux proteins (OEP)"/>
    <property type="match status" value="1"/>
</dbReference>
<protein>
    <submittedName>
        <fullName evidence="3">Efflux transporter outer membrane subunit</fullName>
    </submittedName>
</protein>
<dbReference type="InterPro" id="IPR003423">
    <property type="entry name" value="OMP_efflux"/>
</dbReference>
<reference evidence="3 4" key="1">
    <citation type="submission" date="2020-04" db="EMBL/GenBank/DDBJ databases">
        <title>Ferrimonas sp. S7 isolated from sea water.</title>
        <authorList>
            <person name="Bae S.S."/>
            <person name="Baek K."/>
        </authorList>
    </citation>
    <scope>NUCLEOTIDE SEQUENCE [LARGE SCALE GENOMIC DNA]</scope>
    <source>
        <strain evidence="3 4">S7</strain>
    </source>
</reference>
<keyword evidence="2" id="KW-0472">Membrane</keyword>
<keyword evidence="4" id="KW-1185">Reference proteome</keyword>
<evidence type="ECO:0000313" key="4">
    <source>
        <dbReference type="Proteomes" id="UP000501602"/>
    </source>
</evidence>
<dbReference type="PANTHER" id="PTHR30203">
    <property type="entry name" value="OUTER MEMBRANE CATION EFFLUX PROTEIN"/>
    <property type="match status" value="1"/>
</dbReference>
<dbReference type="Gene3D" id="2.20.200.10">
    <property type="entry name" value="Outer membrane efflux proteins (OEP)"/>
    <property type="match status" value="1"/>
</dbReference>
<accession>A0A6H1UBH9</accession>
<evidence type="ECO:0000256" key="1">
    <source>
        <dbReference type="ARBA" id="ARBA00007613"/>
    </source>
</evidence>
<dbReference type="NCBIfam" id="TIGR01845">
    <property type="entry name" value="outer_NodT"/>
    <property type="match status" value="1"/>
</dbReference>
<sequence length="466" mass="51311">MKKLITLVVSVALTGCVNLADDYQRPDAPMDSTWLESNLQVDEVSSASTDWRQFILDPKLRELIELGLEHNRDLRIAQQTLLRTQALYGIQKSELFPNVDVSVGAANQRIPEAVTTPESISRQYNVDVGLFSYELDFFGRIANLEQQALFNFLASEQGRRNTEIVVIGQIASTYLSVVADTALLNLAQETLDSQISSLQLTEQSFENGVVSGLDVAQAKVTVATAQVDLARFRNQLAADRHALAVLVGTKFDGGLLPDDTVQQWLAPVQIGMPSDLLTLRPDIVQAEYLLMAGNANIGAARAAYFPSISLTASSGLLSSDLDDLFSGDARSWSFSPGLTLPIFHWGELDANLELAEADQQLALAQYEQTIQNAFREVADALSARQYLAEQLEAQKRLVDATGESFYLSDLRFRQGVDSFYNVLDSQRSYFAAQQSLISLAYDQQNNLLSLFRALGGGWQGNPVLEQ</sequence>
<evidence type="ECO:0000256" key="2">
    <source>
        <dbReference type="RuleBase" id="RU362097"/>
    </source>
</evidence>
<dbReference type="AlphaFoldDB" id="A0A6H1UBH9"/>
<dbReference type="KEGG" id="fes:HER31_05795"/>